<sequence length="304" mass="31480">MRSRIHRTPTTTKIDMADQKTASFSGSCLAMAAAMCMLLGMASAQSSCTSVIISLAPCLNYISGNASTPSSSCCSQLARVVQSQPACLCSVLDGGASSLGVTVNQTRALAMPGACGVQTPPASECNDGAGSSAAPAKTAPETPSSTPSPPAAGGGSKATPVTTSKAVSYKPTGPLFVSVLFLAVFTAMANHEALQLTLSRVPLCKMEGTKCECCGLEEDCTCDYISSVKADFGGKWLCGLCSEAVRYEFGKGERKSHEEAVKAHIAFCRRHNSNPAVRVADGMKQMLRRRSGSLSKATAAEKNV</sequence>
<dbReference type="Pfam" id="PF14368">
    <property type="entry name" value="LTP_2"/>
    <property type="match status" value="1"/>
</dbReference>
<dbReference type="FunFam" id="1.10.110.10:FF:000001">
    <property type="entry name" value="Bifunctional inhibitor/lipid-transfer protein/seed storage 2S albumin superfamily protein"/>
    <property type="match status" value="1"/>
</dbReference>
<dbReference type="SMART" id="SM00499">
    <property type="entry name" value="AAI"/>
    <property type="match status" value="1"/>
</dbReference>
<comment type="subcellular location">
    <subcellularLocation>
        <location evidence="1">Cell membrane</location>
        <topology evidence="1">Lipid-anchor</topology>
        <topology evidence="1">GPI-anchor</topology>
    </subcellularLocation>
</comment>
<dbReference type="GO" id="GO:0005886">
    <property type="term" value="C:plasma membrane"/>
    <property type="evidence" value="ECO:0007669"/>
    <property type="project" value="UniProtKB-SubCell"/>
</dbReference>
<keyword evidence="4" id="KW-0732">Signal</keyword>
<proteinExistence type="inferred from homology"/>
<dbReference type="AlphaFoldDB" id="A0A8J5IUZ6"/>
<dbReference type="PRINTS" id="PR00382">
    <property type="entry name" value="LIPIDTRNSFER"/>
</dbReference>
<accession>A0A8J5IUZ6</accession>
<keyword evidence="5" id="KW-0449">Lipoprotein</keyword>
<keyword evidence="3" id="KW-0325">Glycoprotein</keyword>
<keyword evidence="3" id="KW-0472">Membrane</keyword>
<dbReference type="PANTHER" id="PTHR33108:SF75">
    <property type="entry name" value="EXPRESSED PROTEIN"/>
    <property type="match status" value="1"/>
</dbReference>
<evidence type="ECO:0000259" key="7">
    <source>
        <dbReference type="SMART" id="SM00499"/>
    </source>
</evidence>
<comment type="caution">
    <text evidence="8">The sequence shown here is derived from an EMBL/GenBank/DDBJ whole genome shotgun (WGS) entry which is preliminary data.</text>
</comment>
<evidence type="ECO:0000313" key="9">
    <source>
        <dbReference type="Proteomes" id="UP000734854"/>
    </source>
</evidence>
<evidence type="ECO:0000256" key="2">
    <source>
        <dbReference type="ARBA" id="ARBA00009748"/>
    </source>
</evidence>
<evidence type="ECO:0000256" key="1">
    <source>
        <dbReference type="ARBA" id="ARBA00004609"/>
    </source>
</evidence>
<dbReference type="PANTHER" id="PTHR33108">
    <property type="entry name" value="OS01G0745000 PROTEIN"/>
    <property type="match status" value="1"/>
</dbReference>
<protein>
    <recommendedName>
        <fullName evidence="7">Bifunctional inhibitor/plant lipid transfer protein/seed storage helical domain-containing protein</fullName>
    </recommendedName>
</protein>
<dbReference type="InterPro" id="IPR036312">
    <property type="entry name" value="Bifun_inhib/LTP/seed_sf"/>
</dbReference>
<keyword evidence="9" id="KW-1185">Reference proteome</keyword>
<feature type="domain" description="Bifunctional inhibitor/plant lipid transfer protein/seed storage helical" evidence="7">
    <location>
        <begin position="48"/>
        <end position="125"/>
    </location>
</feature>
<comment type="similarity">
    <text evidence="2">Belongs to the plant LTP family.</text>
</comment>
<dbReference type="CDD" id="cd00010">
    <property type="entry name" value="AAI_LTSS"/>
    <property type="match status" value="1"/>
</dbReference>
<dbReference type="SUPFAM" id="SSF47699">
    <property type="entry name" value="Bifunctional inhibitor/lipid-transfer protein/seed storage 2S albumin"/>
    <property type="match status" value="1"/>
</dbReference>
<dbReference type="GO" id="GO:0098552">
    <property type="term" value="C:side of membrane"/>
    <property type="evidence" value="ECO:0007669"/>
    <property type="project" value="UniProtKB-KW"/>
</dbReference>
<reference evidence="8 9" key="1">
    <citation type="submission" date="2020-08" db="EMBL/GenBank/DDBJ databases">
        <title>Plant Genome Project.</title>
        <authorList>
            <person name="Zhang R.-G."/>
        </authorList>
    </citation>
    <scope>NUCLEOTIDE SEQUENCE [LARGE SCALE GENOMIC DNA]</scope>
    <source>
        <tissue evidence="8">Rhizome</tissue>
    </source>
</reference>
<dbReference type="Proteomes" id="UP000734854">
    <property type="component" value="Unassembled WGS sequence"/>
</dbReference>
<evidence type="ECO:0000256" key="4">
    <source>
        <dbReference type="ARBA" id="ARBA00022729"/>
    </source>
</evidence>
<dbReference type="Gene3D" id="1.10.110.10">
    <property type="entry name" value="Plant lipid-transfer and hydrophobic proteins"/>
    <property type="match status" value="1"/>
</dbReference>
<organism evidence="8 9">
    <name type="scientific">Zingiber officinale</name>
    <name type="common">Ginger</name>
    <name type="synonym">Amomum zingiber</name>
    <dbReference type="NCBI Taxonomy" id="94328"/>
    <lineage>
        <taxon>Eukaryota</taxon>
        <taxon>Viridiplantae</taxon>
        <taxon>Streptophyta</taxon>
        <taxon>Embryophyta</taxon>
        <taxon>Tracheophyta</taxon>
        <taxon>Spermatophyta</taxon>
        <taxon>Magnoliopsida</taxon>
        <taxon>Liliopsida</taxon>
        <taxon>Zingiberales</taxon>
        <taxon>Zingiberaceae</taxon>
        <taxon>Zingiber</taxon>
    </lineage>
</organism>
<dbReference type="GO" id="GO:0008289">
    <property type="term" value="F:lipid binding"/>
    <property type="evidence" value="ECO:0007669"/>
    <property type="project" value="InterPro"/>
</dbReference>
<dbReference type="Pfam" id="PF07911">
    <property type="entry name" value="DUF1677"/>
    <property type="match status" value="1"/>
</dbReference>
<feature type="region of interest" description="Disordered" evidence="6">
    <location>
        <begin position="122"/>
        <end position="159"/>
    </location>
</feature>
<evidence type="ECO:0000256" key="3">
    <source>
        <dbReference type="ARBA" id="ARBA00022622"/>
    </source>
</evidence>
<dbReference type="InterPro" id="IPR012876">
    <property type="entry name" value="DUF1677_pln"/>
</dbReference>
<evidence type="ECO:0000256" key="5">
    <source>
        <dbReference type="ARBA" id="ARBA00023288"/>
    </source>
</evidence>
<gene>
    <name evidence="8" type="ORF">ZIOFF_004110</name>
</gene>
<dbReference type="GO" id="GO:0006869">
    <property type="term" value="P:lipid transport"/>
    <property type="evidence" value="ECO:0007669"/>
    <property type="project" value="InterPro"/>
</dbReference>
<dbReference type="InterPro" id="IPR000528">
    <property type="entry name" value="Plant_nsLTP"/>
</dbReference>
<feature type="compositionally biased region" description="Low complexity" evidence="6">
    <location>
        <begin position="131"/>
        <end position="145"/>
    </location>
</feature>
<name>A0A8J5IUZ6_ZINOF</name>
<evidence type="ECO:0000256" key="6">
    <source>
        <dbReference type="SAM" id="MobiDB-lite"/>
    </source>
</evidence>
<dbReference type="EMBL" id="JACMSC010000001">
    <property type="protein sequence ID" value="KAG6538958.1"/>
    <property type="molecule type" value="Genomic_DNA"/>
</dbReference>
<keyword evidence="3" id="KW-0336">GPI-anchor</keyword>
<dbReference type="InterPro" id="IPR016140">
    <property type="entry name" value="Bifunc_inhib/LTP/seed_store"/>
</dbReference>
<evidence type="ECO:0000313" key="8">
    <source>
        <dbReference type="EMBL" id="KAG6538958.1"/>
    </source>
</evidence>